<dbReference type="InterPro" id="IPR036388">
    <property type="entry name" value="WH-like_DNA-bd_sf"/>
</dbReference>
<dbReference type="PANTHER" id="PTHR43133:SF25">
    <property type="entry name" value="RNA POLYMERASE SIGMA FACTOR RFAY-RELATED"/>
    <property type="match status" value="1"/>
</dbReference>
<evidence type="ECO:0000259" key="6">
    <source>
        <dbReference type="Pfam" id="PF08281"/>
    </source>
</evidence>
<dbReference type="RefSeq" id="WP_114581249.1">
    <property type="nucleotide sequence ID" value="NZ_QPMH01000004.1"/>
</dbReference>
<accession>A0A369TDS1</accession>
<evidence type="ECO:0000256" key="2">
    <source>
        <dbReference type="ARBA" id="ARBA00023015"/>
    </source>
</evidence>
<feature type="domain" description="RNA polymerase sigma-70 region 2" evidence="5">
    <location>
        <begin position="15"/>
        <end position="77"/>
    </location>
</feature>
<reference evidence="7 8" key="1">
    <citation type="submission" date="2018-07" db="EMBL/GenBank/DDBJ databases">
        <title>Venubactetium sediminum gen. nov., sp. nov., isolated from a marine solar saltern.</title>
        <authorList>
            <person name="Wang S."/>
        </authorList>
    </citation>
    <scope>NUCLEOTIDE SEQUENCE [LARGE SCALE GENOMIC DNA]</scope>
    <source>
        <strain evidence="7 8">WD2A32</strain>
    </source>
</reference>
<dbReference type="GO" id="GO:0006352">
    <property type="term" value="P:DNA-templated transcription initiation"/>
    <property type="evidence" value="ECO:0007669"/>
    <property type="project" value="InterPro"/>
</dbReference>
<dbReference type="Gene3D" id="1.10.1740.10">
    <property type="match status" value="1"/>
</dbReference>
<comment type="caution">
    <text evidence="7">The sequence shown here is derived from an EMBL/GenBank/DDBJ whole genome shotgun (WGS) entry which is preliminary data.</text>
</comment>
<keyword evidence="2" id="KW-0805">Transcription regulation</keyword>
<dbReference type="Pfam" id="PF04542">
    <property type="entry name" value="Sigma70_r2"/>
    <property type="match status" value="1"/>
</dbReference>
<dbReference type="PANTHER" id="PTHR43133">
    <property type="entry name" value="RNA POLYMERASE ECF-TYPE SIGMA FACTO"/>
    <property type="match status" value="1"/>
</dbReference>
<evidence type="ECO:0000256" key="3">
    <source>
        <dbReference type="ARBA" id="ARBA00023082"/>
    </source>
</evidence>
<organism evidence="7 8">
    <name type="scientific">Ferruginivarius sediminum</name>
    <dbReference type="NCBI Taxonomy" id="2661937"/>
    <lineage>
        <taxon>Bacteria</taxon>
        <taxon>Pseudomonadati</taxon>
        <taxon>Pseudomonadota</taxon>
        <taxon>Alphaproteobacteria</taxon>
        <taxon>Rhodospirillales</taxon>
        <taxon>Rhodospirillaceae</taxon>
        <taxon>Ferruginivarius</taxon>
    </lineage>
</organism>
<dbReference type="NCBIfam" id="TIGR02937">
    <property type="entry name" value="sigma70-ECF"/>
    <property type="match status" value="1"/>
</dbReference>
<keyword evidence="4" id="KW-0804">Transcription</keyword>
<protein>
    <recommendedName>
        <fullName evidence="9">RNA polymerase sigma factor</fullName>
    </recommendedName>
</protein>
<dbReference type="InterPro" id="IPR013324">
    <property type="entry name" value="RNA_pol_sigma_r3/r4-like"/>
</dbReference>
<dbReference type="InterPro" id="IPR013325">
    <property type="entry name" value="RNA_pol_sigma_r2"/>
</dbReference>
<evidence type="ECO:0000256" key="1">
    <source>
        <dbReference type="ARBA" id="ARBA00010641"/>
    </source>
</evidence>
<dbReference type="InterPro" id="IPR014284">
    <property type="entry name" value="RNA_pol_sigma-70_dom"/>
</dbReference>
<comment type="similarity">
    <text evidence="1">Belongs to the sigma-70 factor family. ECF subfamily.</text>
</comment>
<evidence type="ECO:0000256" key="4">
    <source>
        <dbReference type="ARBA" id="ARBA00023163"/>
    </source>
</evidence>
<proteinExistence type="inferred from homology"/>
<dbReference type="GO" id="GO:0003677">
    <property type="term" value="F:DNA binding"/>
    <property type="evidence" value="ECO:0007669"/>
    <property type="project" value="InterPro"/>
</dbReference>
<dbReference type="Proteomes" id="UP000253941">
    <property type="component" value="Unassembled WGS sequence"/>
</dbReference>
<dbReference type="GO" id="GO:0016987">
    <property type="term" value="F:sigma factor activity"/>
    <property type="evidence" value="ECO:0007669"/>
    <property type="project" value="UniProtKB-KW"/>
</dbReference>
<keyword evidence="8" id="KW-1185">Reference proteome</keyword>
<evidence type="ECO:0000259" key="5">
    <source>
        <dbReference type="Pfam" id="PF04542"/>
    </source>
</evidence>
<dbReference type="InterPro" id="IPR007627">
    <property type="entry name" value="RNA_pol_sigma70_r2"/>
</dbReference>
<dbReference type="SUPFAM" id="SSF88946">
    <property type="entry name" value="Sigma2 domain of RNA polymerase sigma factors"/>
    <property type="match status" value="1"/>
</dbReference>
<dbReference type="Pfam" id="PF08281">
    <property type="entry name" value="Sigma70_r4_2"/>
    <property type="match status" value="1"/>
</dbReference>
<evidence type="ECO:0000313" key="8">
    <source>
        <dbReference type="Proteomes" id="UP000253941"/>
    </source>
</evidence>
<dbReference type="Gene3D" id="1.10.10.10">
    <property type="entry name" value="Winged helix-like DNA-binding domain superfamily/Winged helix DNA-binding domain"/>
    <property type="match status" value="1"/>
</dbReference>
<dbReference type="EMBL" id="QPMH01000004">
    <property type="protein sequence ID" value="RDD62674.1"/>
    <property type="molecule type" value="Genomic_DNA"/>
</dbReference>
<gene>
    <name evidence="7" type="ORF">DRB17_05800</name>
</gene>
<dbReference type="InterPro" id="IPR039425">
    <property type="entry name" value="RNA_pol_sigma-70-like"/>
</dbReference>
<feature type="domain" description="RNA polymerase sigma factor 70 region 4 type 2" evidence="6">
    <location>
        <begin position="110"/>
        <end position="156"/>
    </location>
</feature>
<dbReference type="SUPFAM" id="SSF88659">
    <property type="entry name" value="Sigma3 and sigma4 domains of RNA polymerase sigma factors"/>
    <property type="match status" value="1"/>
</dbReference>
<sequence length="164" mass="18269">MSGQSETTDALCEEMRRLRNYARRLVGDRDRADDLVQECLLRALTRIDRYRPGSNLRAWLTTILRNLHIDDERSRARRTAALEAVGHVRGTAAAPNQEWSVALAELARDIEALAPHDQEILGMMGVAGLSTEEAANRLGVPAGTVKSRLSRARQRLPHGRTALH</sequence>
<dbReference type="InterPro" id="IPR013249">
    <property type="entry name" value="RNA_pol_sigma70_r4_t2"/>
</dbReference>
<evidence type="ECO:0000313" key="7">
    <source>
        <dbReference type="EMBL" id="RDD62674.1"/>
    </source>
</evidence>
<keyword evidence="3" id="KW-0731">Sigma factor</keyword>
<name>A0A369TDS1_9PROT</name>
<evidence type="ECO:0008006" key="9">
    <source>
        <dbReference type="Google" id="ProtNLM"/>
    </source>
</evidence>
<dbReference type="AlphaFoldDB" id="A0A369TDS1"/>